<dbReference type="CDD" id="cd04488">
    <property type="entry name" value="RecG_wedge_OBF"/>
    <property type="match status" value="1"/>
</dbReference>
<accession>A0A2N9JGF1</accession>
<dbReference type="Gene3D" id="2.40.50.140">
    <property type="entry name" value="Nucleic acid-binding proteins"/>
    <property type="match status" value="1"/>
</dbReference>
<dbReference type="SUPFAM" id="SSF50249">
    <property type="entry name" value="Nucleic acid-binding proteins"/>
    <property type="match status" value="1"/>
</dbReference>
<evidence type="ECO:0008006" key="3">
    <source>
        <dbReference type="Google" id="ProtNLM"/>
    </source>
</evidence>
<reference evidence="1 2" key="1">
    <citation type="submission" date="2018-02" db="EMBL/GenBank/DDBJ databases">
        <authorList>
            <person name="Cohen D.B."/>
            <person name="Kent A.D."/>
        </authorList>
    </citation>
    <scope>NUCLEOTIDE SEQUENCE [LARGE SCALE GENOMIC DNA]</scope>
    <source>
        <strain evidence="1">1</strain>
    </source>
</reference>
<dbReference type="RefSeq" id="WP_105185529.1">
    <property type="nucleotide sequence ID" value="NZ_BAAAGO010000007.1"/>
</dbReference>
<keyword evidence="2" id="KW-1185">Reference proteome</keyword>
<organism evidence="1 2">
    <name type="scientific">Micropruina glycogenica</name>
    <dbReference type="NCBI Taxonomy" id="75385"/>
    <lineage>
        <taxon>Bacteria</taxon>
        <taxon>Bacillati</taxon>
        <taxon>Actinomycetota</taxon>
        <taxon>Actinomycetes</taxon>
        <taxon>Propionibacteriales</taxon>
        <taxon>Nocardioidaceae</taxon>
        <taxon>Micropruina</taxon>
    </lineage>
</organism>
<gene>
    <name evidence="1" type="ORF">MPLG2_1559</name>
</gene>
<evidence type="ECO:0000313" key="1">
    <source>
        <dbReference type="EMBL" id="SPD86595.1"/>
    </source>
</evidence>
<name>A0A2N9JGF1_9ACTN</name>
<proteinExistence type="predicted"/>
<dbReference type="Proteomes" id="UP000238164">
    <property type="component" value="Chromosome 1"/>
</dbReference>
<protein>
    <recommendedName>
        <fullName evidence="3">DNA-binding protein</fullName>
    </recommendedName>
</protein>
<dbReference type="InterPro" id="IPR016499">
    <property type="entry name" value="NucleicA-bd_Rv2694c_prd"/>
</dbReference>
<dbReference type="EMBL" id="LT985188">
    <property type="protein sequence ID" value="SPD86595.1"/>
    <property type="molecule type" value="Genomic_DNA"/>
</dbReference>
<dbReference type="AlphaFoldDB" id="A0A2N9JGF1"/>
<dbReference type="KEGG" id="mgg:MPLG2_1559"/>
<sequence length="124" mass="13987">MASNPFRRAVDWLRRSTEEIDSEQTLRTVAQSGCTPIAEVRDRQRATLRGRISVLTLRPRSGTPWLEAEFSDGSGTITLIWMGRREIAGMVAGRELKVTGRVSWVDGQRRMYNPFYELLGSVSG</sequence>
<dbReference type="PIRSF" id="PIRSF006910">
    <property type="entry name" value="NA_bind_Rv2694c_prd"/>
    <property type="match status" value="1"/>
</dbReference>
<dbReference type="InterPro" id="IPR012340">
    <property type="entry name" value="NA-bd_OB-fold"/>
</dbReference>
<dbReference type="OrthoDB" id="3268233at2"/>
<evidence type="ECO:0000313" key="2">
    <source>
        <dbReference type="Proteomes" id="UP000238164"/>
    </source>
</evidence>